<dbReference type="GO" id="GO:0006654">
    <property type="term" value="P:phosphatidic acid biosynthetic process"/>
    <property type="evidence" value="ECO:0007669"/>
    <property type="project" value="TreeGrafter"/>
</dbReference>
<evidence type="ECO:0000313" key="6">
    <source>
        <dbReference type="Proteomes" id="UP000290909"/>
    </source>
</evidence>
<protein>
    <submittedName>
        <fullName evidence="5">1-acyl-sn-glycerol-3-phosphate acyltransferase</fullName>
        <ecNumber evidence="5">2.3.1.51</ecNumber>
    </submittedName>
</protein>
<gene>
    <name evidence="5" type="primary">plsC</name>
    <name evidence="5" type="ORF">NCTC10172_00382</name>
</gene>
<keyword evidence="3" id="KW-0812">Transmembrane</keyword>
<dbReference type="KEGG" id="ahk:NCTC10172_00382"/>
<dbReference type="STRING" id="1408416.GCA_000702765_01036"/>
<dbReference type="PANTHER" id="PTHR10434">
    <property type="entry name" value="1-ACYL-SN-GLYCEROL-3-PHOSPHATE ACYLTRANSFERASE"/>
    <property type="match status" value="1"/>
</dbReference>
<keyword evidence="3" id="KW-1133">Transmembrane helix</keyword>
<proteinExistence type="predicted"/>
<dbReference type="Proteomes" id="UP000290909">
    <property type="component" value="Chromosome"/>
</dbReference>
<feature type="transmembrane region" description="Helical" evidence="3">
    <location>
        <begin position="24"/>
        <end position="53"/>
    </location>
</feature>
<evidence type="ECO:0000256" key="2">
    <source>
        <dbReference type="ARBA" id="ARBA00023315"/>
    </source>
</evidence>
<dbReference type="EC" id="2.3.1.51" evidence="5"/>
<dbReference type="PANTHER" id="PTHR10434:SF66">
    <property type="entry name" value="PHOSPHOLIPID_GLYCEROL ACYLTRANSFERASE DOMAIN-CONTAINING PROTEIN"/>
    <property type="match status" value="1"/>
</dbReference>
<sequence length="261" mass="29531">MFIALFFITILAFAVPMSLFVLGGWYIALWIAIGIFLGYFMLAFGLIASTYILERVSIHNRFKNYVFRSAAFAIGRFYFNLRIKVINKEKIPLTGGMVVYANHKSALDPVILLQIIKRPTGYTPKDSLFKIPFLRRFMLGIGSMPIYRGDDRKTLKGLLKAIENVKEGFAMCVFPEGGRKNRETDEVKETKAGSFKMALKSQATILPMTINGSSKIAKQAPFRRTKITVVVSDPIPYEVYKDMTTQEIGEMVQLKLNEGKI</sequence>
<keyword evidence="2 5" id="KW-0012">Acyltransferase</keyword>
<dbReference type="SMART" id="SM00563">
    <property type="entry name" value="PlsC"/>
    <property type="match status" value="1"/>
</dbReference>
<dbReference type="Pfam" id="PF01553">
    <property type="entry name" value="Acyltransferase"/>
    <property type="match status" value="1"/>
</dbReference>
<accession>A0A449BIV6</accession>
<name>A0A449BIV6_9MOLU</name>
<evidence type="ECO:0000259" key="4">
    <source>
        <dbReference type="SMART" id="SM00563"/>
    </source>
</evidence>
<evidence type="ECO:0000256" key="1">
    <source>
        <dbReference type="ARBA" id="ARBA00022679"/>
    </source>
</evidence>
<evidence type="ECO:0000256" key="3">
    <source>
        <dbReference type="SAM" id="Phobius"/>
    </source>
</evidence>
<keyword evidence="3" id="KW-0472">Membrane</keyword>
<dbReference type="EMBL" id="LR215050">
    <property type="protein sequence ID" value="VEU82372.1"/>
    <property type="molecule type" value="Genomic_DNA"/>
</dbReference>
<dbReference type="AlphaFoldDB" id="A0A449BIV6"/>
<keyword evidence="1 5" id="KW-0808">Transferase</keyword>
<dbReference type="RefSeq" id="WP_035369541.1">
    <property type="nucleotide sequence ID" value="NZ_LR215050.1"/>
</dbReference>
<dbReference type="SUPFAM" id="SSF69593">
    <property type="entry name" value="Glycerol-3-phosphate (1)-acyltransferase"/>
    <property type="match status" value="1"/>
</dbReference>
<evidence type="ECO:0000313" key="5">
    <source>
        <dbReference type="EMBL" id="VEU82372.1"/>
    </source>
</evidence>
<feature type="domain" description="Phospholipid/glycerol acyltransferase" evidence="4">
    <location>
        <begin position="97"/>
        <end position="213"/>
    </location>
</feature>
<dbReference type="CDD" id="cd07989">
    <property type="entry name" value="LPLAT_AGPAT-like"/>
    <property type="match status" value="1"/>
</dbReference>
<dbReference type="InterPro" id="IPR002123">
    <property type="entry name" value="Plipid/glycerol_acylTrfase"/>
</dbReference>
<organism evidence="5 6">
    <name type="scientific">Acholeplasma hippikon</name>
    <dbReference type="NCBI Taxonomy" id="264636"/>
    <lineage>
        <taxon>Bacteria</taxon>
        <taxon>Bacillati</taxon>
        <taxon>Mycoplasmatota</taxon>
        <taxon>Mollicutes</taxon>
        <taxon>Acholeplasmatales</taxon>
        <taxon>Acholeplasmataceae</taxon>
        <taxon>Acholeplasma</taxon>
    </lineage>
</organism>
<keyword evidence="6" id="KW-1185">Reference proteome</keyword>
<dbReference type="GO" id="GO:0003841">
    <property type="term" value="F:1-acylglycerol-3-phosphate O-acyltransferase activity"/>
    <property type="evidence" value="ECO:0007669"/>
    <property type="project" value="UniProtKB-EC"/>
</dbReference>
<reference evidence="5 6" key="1">
    <citation type="submission" date="2019-01" db="EMBL/GenBank/DDBJ databases">
        <authorList>
            <consortium name="Pathogen Informatics"/>
        </authorList>
    </citation>
    <scope>NUCLEOTIDE SEQUENCE [LARGE SCALE GENOMIC DNA]</scope>
    <source>
        <strain evidence="5 6">NCTC10172</strain>
    </source>
</reference>